<sequence length="168" mass="18963">MKGGRKGKGSQGRVFDFLSTPGAHVALRLAYQAGGYWSFAVQGECRQHGWRPGCSSSEDQAHTGRQSSNYHRCGRTDKGTAFSQVISIDLAPPLSLVGGWVLPSQLRLKGKENQMPQSFLYAKMLNRVLPQDIRVLDWSAVEMGFSARFDCQSRTYRYYFPTETWMWS</sequence>
<dbReference type="GO" id="GO:0003723">
    <property type="term" value="F:RNA binding"/>
    <property type="evidence" value="ECO:0007669"/>
    <property type="project" value="InterPro"/>
</dbReference>
<comment type="caution">
    <text evidence="3">The sequence shown here is derived from an EMBL/GenBank/DDBJ whole genome shotgun (WGS) entry which is preliminary data.</text>
</comment>
<dbReference type="InterPro" id="IPR020094">
    <property type="entry name" value="TruA/RsuA/RluB/E/F_N"/>
</dbReference>
<dbReference type="Proteomes" id="UP001221898">
    <property type="component" value="Unassembled WGS sequence"/>
</dbReference>
<accession>A0AAD7R1J8</accession>
<feature type="compositionally biased region" description="Polar residues" evidence="2">
    <location>
        <begin position="54"/>
        <end position="70"/>
    </location>
</feature>
<organism evidence="3 4">
    <name type="scientific">Aldrovandia affinis</name>
    <dbReference type="NCBI Taxonomy" id="143900"/>
    <lineage>
        <taxon>Eukaryota</taxon>
        <taxon>Metazoa</taxon>
        <taxon>Chordata</taxon>
        <taxon>Craniata</taxon>
        <taxon>Vertebrata</taxon>
        <taxon>Euteleostomi</taxon>
        <taxon>Actinopterygii</taxon>
        <taxon>Neopterygii</taxon>
        <taxon>Teleostei</taxon>
        <taxon>Notacanthiformes</taxon>
        <taxon>Halosauridae</taxon>
        <taxon>Aldrovandia</taxon>
    </lineage>
</organism>
<evidence type="ECO:0000256" key="1">
    <source>
        <dbReference type="ARBA" id="ARBA00023235"/>
    </source>
</evidence>
<gene>
    <name evidence="3" type="ORF">AAFF_G00089690</name>
</gene>
<name>A0AAD7R1J8_9TELE</name>
<dbReference type="SUPFAM" id="SSF55120">
    <property type="entry name" value="Pseudouridine synthase"/>
    <property type="match status" value="1"/>
</dbReference>
<dbReference type="GO" id="GO:0009982">
    <property type="term" value="F:pseudouridine synthase activity"/>
    <property type="evidence" value="ECO:0007669"/>
    <property type="project" value="InterPro"/>
</dbReference>
<dbReference type="Gene3D" id="3.30.70.580">
    <property type="entry name" value="Pseudouridine synthase I, catalytic domain, N-terminal subdomain"/>
    <property type="match status" value="1"/>
</dbReference>
<dbReference type="AlphaFoldDB" id="A0AAD7R1J8"/>
<dbReference type="InterPro" id="IPR001406">
    <property type="entry name" value="PsdUridine_synth_TruA"/>
</dbReference>
<feature type="region of interest" description="Disordered" evidence="2">
    <location>
        <begin position="51"/>
        <end position="73"/>
    </location>
</feature>
<evidence type="ECO:0000256" key="2">
    <source>
        <dbReference type="SAM" id="MobiDB-lite"/>
    </source>
</evidence>
<reference evidence="3" key="1">
    <citation type="journal article" date="2023" name="Science">
        <title>Genome structures resolve the early diversification of teleost fishes.</title>
        <authorList>
            <person name="Parey E."/>
            <person name="Louis A."/>
            <person name="Montfort J."/>
            <person name="Bouchez O."/>
            <person name="Roques C."/>
            <person name="Iampietro C."/>
            <person name="Lluch J."/>
            <person name="Castinel A."/>
            <person name="Donnadieu C."/>
            <person name="Desvignes T."/>
            <person name="Floi Bucao C."/>
            <person name="Jouanno E."/>
            <person name="Wen M."/>
            <person name="Mejri S."/>
            <person name="Dirks R."/>
            <person name="Jansen H."/>
            <person name="Henkel C."/>
            <person name="Chen W.J."/>
            <person name="Zahm M."/>
            <person name="Cabau C."/>
            <person name="Klopp C."/>
            <person name="Thompson A.W."/>
            <person name="Robinson-Rechavi M."/>
            <person name="Braasch I."/>
            <person name="Lecointre G."/>
            <person name="Bobe J."/>
            <person name="Postlethwait J.H."/>
            <person name="Berthelot C."/>
            <person name="Roest Crollius H."/>
            <person name="Guiguen Y."/>
        </authorList>
    </citation>
    <scope>NUCLEOTIDE SEQUENCE</scope>
    <source>
        <strain evidence="3">NC1722</strain>
    </source>
</reference>
<dbReference type="InterPro" id="IPR020103">
    <property type="entry name" value="PsdUridine_synth_cat_dom_sf"/>
</dbReference>
<keyword evidence="1" id="KW-0413">Isomerase</keyword>
<dbReference type="PANTHER" id="PTHR11142:SF5">
    <property type="entry name" value="TRNA PSEUDOURIDINE(38_39) SYNTHASE"/>
    <property type="match status" value="1"/>
</dbReference>
<dbReference type="PANTHER" id="PTHR11142">
    <property type="entry name" value="PSEUDOURIDYLATE SYNTHASE"/>
    <property type="match status" value="1"/>
</dbReference>
<dbReference type="GO" id="GO:0031119">
    <property type="term" value="P:tRNA pseudouridine synthesis"/>
    <property type="evidence" value="ECO:0007669"/>
    <property type="project" value="TreeGrafter"/>
</dbReference>
<proteinExistence type="predicted"/>
<dbReference type="EMBL" id="JAINUG010001575">
    <property type="protein sequence ID" value="KAJ8355158.1"/>
    <property type="molecule type" value="Genomic_DNA"/>
</dbReference>
<protein>
    <submittedName>
        <fullName evidence="3">Uncharacterized protein</fullName>
    </submittedName>
</protein>
<evidence type="ECO:0000313" key="3">
    <source>
        <dbReference type="EMBL" id="KAJ8355158.1"/>
    </source>
</evidence>
<dbReference type="GO" id="GO:0005737">
    <property type="term" value="C:cytoplasm"/>
    <property type="evidence" value="ECO:0007669"/>
    <property type="project" value="TreeGrafter"/>
</dbReference>
<keyword evidence="4" id="KW-1185">Reference proteome</keyword>
<dbReference type="GO" id="GO:1990481">
    <property type="term" value="P:mRNA pseudouridine synthesis"/>
    <property type="evidence" value="ECO:0007669"/>
    <property type="project" value="TreeGrafter"/>
</dbReference>
<evidence type="ECO:0000313" key="4">
    <source>
        <dbReference type="Proteomes" id="UP001221898"/>
    </source>
</evidence>
<dbReference type="GO" id="GO:0005634">
    <property type="term" value="C:nucleus"/>
    <property type="evidence" value="ECO:0007669"/>
    <property type="project" value="TreeGrafter"/>
</dbReference>